<protein>
    <submittedName>
        <fullName evidence="2">Ribonuclease BN</fullName>
        <ecNumber evidence="2">3.1.26.11</ecNumber>
    </submittedName>
</protein>
<accession>A0A0Q0TZU3</accession>
<dbReference type="PATRIC" id="fig|1544413.3.peg.2094"/>
<dbReference type="PANTHER" id="PTHR46018">
    <property type="entry name" value="ZINC PHOSPHODIESTERASE ELAC PROTEIN 1"/>
    <property type="match status" value="1"/>
</dbReference>
<dbReference type="PANTHER" id="PTHR46018:SF4">
    <property type="entry name" value="METALLO-HYDROLASE YHFI-RELATED"/>
    <property type="match status" value="1"/>
</dbReference>
<reference evidence="2 3" key="1">
    <citation type="submission" date="2015-10" db="EMBL/GenBank/DDBJ databases">
        <title>Corynebacteirum lowii and Corynebacterium oculi species nova, derived from human clinical disease and and emended description of Corynebacterium mastiditis.</title>
        <authorList>
            <person name="Bernard K."/>
            <person name="Pacheco A.L."/>
            <person name="Mcdougall C."/>
            <person name="Burtx T."/>
            <person name="Weibe D."/>
            <person name="Tyler S."/>
            <person name="Olson A.B."/>
            <person name="Cnockaert M."/>
            <person name="Eguchi H."/>
            <person name="Kuwahara T."/>
            <person name="Nakayama-Imaohji H."/>
            <person name="Boudewijins M."/>
            <person name="Van Hoecke F."/>
            <person name="Bernier A.-M."/>
            <person name="Vandamme P."/>
        </authorList>
    </citation>
    <scope>NUCLEOTIDE SEQUENCE [LARGE SCALE GENOMIC DNA]</scope>
    <source>
        <strain evidence="2 3">NML 130206</strain>
    </source>
</reference>
<keyword evidence="2" id="KW-0378">Hydrolase</keyword>
<evidence type="ECO:0000259" key="1">
    <source>
        <dbReference type="Pfam" id="PF12706"/>
    </source>
</evidence>
<name>A0A0Q0TZU3_9CORY</name>
<comment type="caution">
    <text evidence="2">The sequence shown here is derived from an EMBL/GenBank/DDBJ whole genome shotgun (WGS) entry which is preliminary data.</text>
</comment>
<evidence type="ECO:0000313" key="3">
    <source>
        <dbReference type="Proteomes" id="UP000050488"/>
    </source>
</evidence>
<dbReference type="GO" id="GO:0042781">
    <property type="term" value="F:3'-tRNA processing endoribonuclease activity"/>
    <property type="evidence" value="ECO:0007669"/>
    <property type="project" value="UniProtKB-EC"/>
</dbReference>
<organism evidence="2 3">
    <name type="scientific">Corynebacterium lowii</name>
    <dbReference type="NCBI Taxonomy" id="1544413"/>
    <lineage>
        <taxon>Bacteria</taxon>
        <taxon>Bacillati</taxon>
        <taxon>Actinomycetota</taxon>
        <taxon>Actinomycetes</taxon>
        <taxon>Mycobacteriales</taxon>
        <taxon>Corynebacteriaceae</taxon>
        <taxon>Corynebacterium</taxon>
    </lineage>
</organism>
<dbReference type="Pfam" id="PF12706">
    <property type="entry name" value="Lactamase_B_2"/>
    <property type="match status" value="1"/>
</dbReference>
<keyword evidence="3" id="KW-1185">Reference proteome</keyword>
<dbReference type="CDD" id="cd07716">
    <property type="entry name" value="RNaseZ_short-form-like_MBL-fold"/>
    <property type="match status" value="1"/>
</dbReference>
<dbReference type="OrthoDB" id="9800940at2"/>
<gene>
    <name evidence="2" type="primary">rbn</name>
    <name evidence="2" type="ORF">Clow_02092</name>
</gene>
<dbReference type="STRING" id="1544413.Clow_02092"/>
<dbReference type="SUPFAM" id="SSF56281">
    <property type="entry name" value="Metallo-hydrolase/oxidoreductase"/>
    <property type="match status" value="1"/>
</dbReference>
<dbReference type="EC" id="3.1.26.11" evidence="2"/>
<proteinExistence type="predicted"/>
<dbReference type="InterPro" id="IPR036866">
    <property type="entry name" value="RibonucZ/Hydroxyglut_hydro"/>
</dbReference>
<dbReference type="InterPro" id="IPR001279">
    <property type="entry name" value="Metallo-B-lactamas"/>
</dbReference>
<dbReference type="EMBL" id="LKEV01000007">
    <property type="protein sequence ID" value="KQB84830.1"/>
    <property type="molecule type" value="Genomic_DNA"/>
</dbReference>
<sequence length="256" mass="27333">MKLSILGSSGSLGAPGNPASGYFIEAPGMPGVIMDLGPGTLANLQSIGAPSQAHVMFSHLHADHCLDFPSLLVWRRYHPTEAAQRRHQMMAPGYAPVHLGRLFSDDQPDGVDDFSDTFAFSPWVDRESQILDDLTVTPYKVVHPVEAYALRVEERATGASIAFSGDTAWTGNLIEAARGVDLFLCEANWGTSTDNKAPAMHLSGGEAGRAARLAGAKRLVIVHVPPWLDPAEAVAAAQQEFDGPVEFGTPGSVYEV</sequence>
<dbReference type="AlphaFoldDB" id="A0A0Q0TZU3"/>
<dbReference type="Gene3D" id="3.60.15.10">
    <property type="entry name" value="Ribonuclease Z/Hydroxyacylglutathione hydrolase-like"/>
    <property type="match status" value="1"/>
</dbReference>
<evidence type="ECO:0000313" key="2">
    <source>
        <dbReference type="EMBL" id="KQB84830.1"/>
    </source>
</evidence>
<dbReference type="RefSeq" id="WP_055178832.1">
    <property type="nucleotide sequence ID" value="NZ_JAUSQY010000001.1"/>
</dbReference>
<dbReference type="Proteomes" id="UP000050488">
    <property type="component" value="Unassembled WGS sequence"/>
</dbReference>
<feature type="domain" description="Metallo-beta-lactamase" evidence="1">
    <location>
        <begin position="49"/>
        <end position="223"/>
    </location>
</feature>